<dbReference type="InterPro" id="IPR052579">
    <property type="entry name" value="Zinc_finger_SWIM"/>
</dbReference>
<dbReference type="GO" id="GO:0008270">
    <property type="term" value="F:zinc ion binding"/>
    <property type="evidence" value="ECO:0007669"/>
    <property type="project" value="UniProtKB-KW"/>
</dbReference>
<accession>A0AAE2D2Q8</accession>
<dbReference type="InterPro" id="IPR007527">
    <property type="entry name" value="Znf_SWIM"/>
</dbReference>
<evidence type="ECO:0000259" key="2">
    <source>
        <dbReference type="PROSITE" id="PS50966"/>
    </source>
</evidence>
<evidence type="ECO:0000313" key="4">
    <source>
        <dbReference type="Proteomes" id="UP001292079"/>
    </source>
</evidence>
<dbReference type="PROSITE" id="PS50966">
    <property type="entry name" value="ZF_SWIM"/>
    <property type="match status" value="1"/>
</dbReference>
<comment type="caution">
    <text evidence="3">The sequence shown here is derived from an EMBL/GenBank/DDBJ whole genome shotgun (WGS) entry which is preliminary data.</text>
</comment>
<evidence type="ECO:0000313" key="3">
    <source>
        <dbReference type="EMBL" id="KAK4469002.1"/>
    </source>
</evidence>
<name>A0AAE2D2Q8_SCHME</name>
<dbReference type="AlphaFoldDB" id="A0AAE2D2Q8"/>
<dbReference type="PANTHER" id="PTHR31569:SF4">
    <property type="entry name" value="SWIM-TYPE DOMAIN-CONTAINING PROTEIN"/>
    <property type="match status" value="1"/>
</dbReference>
<dbReference type="Pfam" id="PF21056">
    <property type="entry name" value="ZSWIM1-3_RNaseH-like"/>
    <property type="match status" value="1"/>
</dbReference>
<dbReference type="PANTHER" id="PTHR31569">
    <property type="entry name" value="SWIM-TYPE DOMAIN-CONTAINING PROTEIN"/>
    <property type="match status" value="1"/>
</dbReference>
<organism evidence="3 4">
    <name type="scientific">Schistosoma mekongi</name>
    <name type="common">Parasitic worm</name>
    <dbReference type="NCBI Taxonomy" id="38744"/>
    <lineage>
        <taxon>Eukaryota</taxon>
        <taxon>Metazoa</taxon>
        <taxon>Spiralia</taxon>
        <taxon>Lophotrochozoa</taxon>
        <taxon>Platyhelminthes</taxon>
        <taxon>Trematoda</taxon>
        <taxon>Digenea</taxon>
        <taxon>Strigeidida</taxon>
        <taxon>Schistosomatoidea</taxon>
        <taxon>Schistosomatidae</taxon>
        <taxon>Schistosoma</taxon>
    </lineage>
</organism>
<reference evidence="3" key="1">
    <citation type="submission" date="2022-04" db="EMBL/GenBank/DDBJ databases">
        <authorList>
            <person name="Xu L."/>
            <person name="Lv Z."/>
        </authorList>
    </citation>
    <scope>NUCLEOTIDE SEQUENCE</scope>
    <source>
        <strain evidence="3">LV_2022a</strain>
    </source>
</reference>
<keyword evidence="4" id="KW-1185">Reference proteome</keyword>
<proteinExistence type="predicted"/>
<sequence>MKYQYALYQCTFSISRPPRGAGLRNKGCKYLGCQSKIRVRYSPAGYEISHFQTEHNNPCTTTFMVTDCSRRRLCDTERCVIQPFVERNTDPLEVMDLAHSELGKVLLYSDIRNMRTKVYERIGNFNDLIRRSSTIGKVEVLRDSGGNVSKIIFARNDMVSLYGKFPEVVGIESTYKTNKMGWPLYQFVINDGFGGGRTVLFALTRTEKRTDIKQILQSFKNILGDTSKTITFTVDCAPGQLRALNEEFPRASIILCLFHVCQSFRKKFSSPLVKKWLYRMAHTRSYATSWHCVRIIDLIDRAAGAYIRSYWLRSRTYWAASHNRFTQSMGNNTNNRVGNSHRQLKRYLRKNDPIEMTVRKIWRWIDHDTQRKHMQGRFMLSKYYRYNIPESLKVILRRLTPFAERKVVKDYECHRLDDFFANVTTAKFKEGYHRFFVDLHLVTCTCWFYCAYRLLCRHIVSTFLSSLLHSDILCNSERWTRSYNVFHELPRVVRQVPEASVEFRNKYQRLRARIAHLNKIDPTRAIQATDGSQRIVDSLFHEATNNVVRLSHAPTQRRSR</sequence>
<keyword evidence="1" id="KW-0479">Metal-binding</keyword>
<keyword evidence="1" id="KW-0863">Zinc-finger</keyword>
<gene>
    <name evidence="3" type="ORF">MN116_000144</name>
</gene>
<reference evidence="3" key="2">
    <citation type="journal article" date="2023" name="Infect Dis Poverty">
        <title>Chromosome-scale genome of the human blood fluke Schistosoma mekongi and its implications for public health.</title>
        <authorList>
            <person name="Zhou M."/>
            <person name="Xu L."/>
            <person name="Xu D."/>
            <person name="Chen W."/>
            <person name="Khan J."/>
            <person name="Hu Y."/>
            <person name="Huang H."/>
            <person name="Wei H."/>
            <person name="Zhang Y."/>
            <person name="Chusongsang P."/>
            <person name="Tanasarnprasert K."/>
            <person name="Hu X."/>
            <person name="Limpanont Y."/>
            <person name="Lv Z."/>
        </authorList>
    </citation>
    <scope>NUCLEOTIDE SEQUENCE</scope>
    <source>
        <strain evidence="3">LV_2022a</strain>
    </source>
</reference>
<protein>
    <recommendedName>
        <fullName evidence="2">SWIM-type domain-containing protein</fullName>
    </recommendedName>
</protein>
<dbReference type="Proteomes" id="UP001292079">
    <property type="component" value="Unassembled WGS sequence"/>
</dbReference>
<keyword evidence="1" id="KW-0862">Zinc</keyword>
<evidence type="ECO:0000256" key="1">
    <source>
        <dbReference type="PROSITE-ProRule" id="PRU00325"/>
    </source>
</evidence>
<dbReference type="InterPro" id="IPR048324">
    <property type="entry name" value="ZSWIM1-3_RNaseH-like"/>
</dbReference>
<dbReference type="EMBL" id="JALJAT010000005">
    <property type="protein sequence ID" value="KAK4469002.1"/>
    <property type="molecule type" value="Genomic_DNA"/>
</dbReference>
<feature type="domain" description="SWIM-type" evidence="2">
    <location>
        <begin position="435"/>
        <end position="467"/>
    </location>
</feature>